<protein>
    <recommendedName>
        <fullName evidence="2">RepB-like DNA primase domain-containing protein</fullName>
    </recommendedName>
</protein>
<comment type="caution">
    <text evidence="1">The sequence shown here is derived from an EMBL/GenBank/DDBJ whole genome shotgun (WGS) entry which is preliminary data.</text>
</comment>
<dbReference type="AlphaFoldDB" id="A0A0F9DAJ7"/>
<proteinExistence type="predicted"/>
<name>A0A0F9DAJ7_9ZZZZ</name>
<organism evidence="1">
    <name type="scientific">marine sediment metagenome</name>
    <dbReference type="NCBI Taxonomy" id="412755"/>
    <lineage>
        <taxon>unclassified sequences</taxon>
        <taxon>metagenomes</taxon>
        <taxon>ecological metagenomes</taxon>
    </lineage>
</organism>
<accession>A0A0F9DAJ7</accession>
<evidence type="ECO:0000313" key="1">
    <source>
        <dbReference type="EMBL" id="KKL58708.1"/>
    </source>
</evidence>
<sequence length="178" mass="20069">MASSTLEFFRILFNPEDVGAEGYISLFFLKRPDTRVAKQFPVILLSDAIESIASYLDEGYDCYYSPAPLVAPPATGRGKKVDFLGSRTLWVDWDPSPTMSKEAFLESIPSVTAVPIPSAVIDSGHGVHLYWFLDHLETNHELIEHRNLWLANQLGGDHCHSIDHLLRVPETVNFKERK</sequence>
<dbReference type="EMBL" id="LAZR01029729">
    <property type="protein sequence ID" value="KKL58708.1"/>
    <property type="molecule type" value="Genomic_DNA"/>
</dbReference>
<gene>
    <name evidence="1" type="ORF">LCGC14_2222690</name>
</gene>
<reference evidence="1" key="1">
    <citation type="journal article" date="2015" name="Nature">
        <title>Complex archaea that bridge the gap between prokaryotes and eukaryotes.</title>
        <authorList>
            <person name="Spang A."/>
            <person name="Saw J.H."/>
            <person name="Jorgensen S.L."/>
            <person name="Zaremba-Niedzwiedzka K."/>
            <person name="Martijn J."/>
            <person name="Lind A.E."/>
            <person name="van Eijk R."/>
            <person name="Schleper C."/>
            <person name="Guy L."/>
            <person name="Ettema T.J."/>
        </authorList>
    </citation>
    <scope>NUCLEOTIDE SEQUENCE</scope>
</reference>
<evidence type="ECO:0008006" key="2">
    <source>
        <dbReference type="Google" id="ProtNLM"/>
    </source>
</evidence>